<proteinExistence type="inferred from homology"/>
<feature type="signal peptide" evidence="3">
    <location>
        <begin position="1"/>
        <end position="24"/>
    </location>
</feature>
<gene>
    <name evidence="5" type="ORF">JKP88DRAFT_261013</name>
</gene>
<dbReference type="PANTHER" id="PTHR10281:SF76">
    <property type="entry name" value="CALCUTTA CUP-RELATED"/>
    <property type="match status" value="1"/>
</dbReference>
<evidence type="ECO:0000259" key="4">
    <source>
        <dbReference type="SMART" id="SM01117"/>
    </source>
</evidence>
<dbReference type="PANTHER" id="PTHR10281">
    <property type="entry name" value="MEMBRANE-ASSOCIATED PROGESTERONE RECEPTOR COMPONENT-RELATED"/>
    <property type="match status" value="1"/>
</dbReference>
<reference evidence="5" key="1">
    <citation type="submission" date="2021-02" db="EMBL/GenBank/DDBJ databases">
        <title>First Annotated Genome of the Yellow-green Alga Tribonema minus.</title>
        <authorList>
            <person name="Mahan K.M."/>
        </authorList>
    </citation>
    <scope>NUCLEOTIDE SEQUENCE</scope>
    <source>
        <strain evidence="5">UTEX B ZZ1240</strain>
    </source>
</reference>
<dbReference type="GO" id="GO:0016020">
    <property type="term" value="C:membrane"/>
    <property type="evidence" value="ECO:0007669"/>
    <property type="project" value="TreeGrafter"/>
</dbReference>
<dbReference type="SUPFAM" id="SSF55856">
    <property type="entry name" value="Cytochrome b5-like heme/steroid binding domain"/>
    <property type="match status" value="1"/>
</dbReference>
<evidence type="ECO:0000313" key="6">
    <source>
        <dbReference type="Proteomes" id="UP000664859"/>
    </source>
</evidence>
<dbReference type="EMBL" id="JAFCMP010000112">
    <property type="protein sequence ID" value="KAG5186525.1"/>
    <property type="molecule type" value="Genomic_DNA"/>
</dbReference>
<evidence type="ECO:0000256" key="1">
    <source>
        <dbReference type="ARBA" id="ARBA00038357"/>
    </source>
</evidence>
<dbReference type="InterPro" id="IPR001199">
    <property type="entry name" value="Cyt_B5-like_heme/steroid-bd"/>
</dbReference>
<feature type="non-terminal residue" evidence="5">
    <location>
        <position position="153"/>
    </location>
</feature>
<feature type="region of interest" description="Disordered" evidence="2">
    <location>
        <begin position="133"/>
        <end position="153"/>
    </location>
</feature>
<sequence>MRCLARVGLVACACAALLLQGCAALLEFSPKQLAEFDGAAREDKKIYVAVMGRVFDVSDSGYMYGPGGSYSVLAGKDATLALAKMDMSPSSFDPKQLREGLRSMTPEHVESVKGWVGMLSGKYEIVGRYIPEFSDDDKDEPAVDDNASDATAE</sequence>
<evidence type="ECO:0000313" key="5">
    <source>
        <dbReference type="EMBL" id="KAG5186525.1"/>
    </source>
</evidence>
<organism evidence="5 6">
    <name type="scientific">Tribonema minus</name>
    <dbReference type="NCBI Taxonomy" id="303371"/>
    <lineage>
        <taxon>Eukaryota</taxon>
        <taxon>Sar</taxon>
        <taxon>Stramenopiles</taxon>
        <taxon>Ochrophyta</taxon>
        <taxon>PX clade</taxon>
        <taxon>Xanthophyceae</taxon>
        <taxon>Tribonematales</taxon>
        <taxon>Tribonemataceae</taxon>
        <taxon>Tribonema</taxon>
    </lineage>
</organism>
<feature type="domain" description="Cytochrome b5 heme-binding" evidence="4">
    <location>
        <begin position="28"/>
        <end position="130"/>
    </location>
</feature>
<dbReference type="InterPro" id="IPR036400">
    <property type="entry name" value="Cyt_B5-like_heme/steroid_sf"/>
</dbReference>
<dbReference type="GO" id="GO:0012505">
    <property type="term" value="C:endomembrane system"/>
    <property type="evidence" value="ECO:0007669"/>
    <property type="project" value="TreeGrafter"/>
</dbReference>
<protein>
    <submittedName>
        <fullName evidence="5">Cytochrome b5-like heme/steroid binding domain-containing protein</fullName>
    </submittedName>
</protein>
<dbReference type="OrthoDB" id="547796at2759"/>
<name>A0A835Z3V0_9STRA</name>
<evidence type="ECO:0000256" key="3">
    <source>
        <dbReference type="SAM" id="SignalP"/>
    </source>
</evidence>
<keyword evidence="3" id="KW-0732">Signal</keyword>
<accession>A0A835Z3V0</accession>
<dbReference type="Pfam" id="PF00173">
    <property type="entry name" value="Cyt-b5"/>
    <property type="match status" value="1"/>
</dbReference>
<comment type="similarity">
    <text evidence="1">Belongs to the cytochrome b5 family. MAPR subfamily.</text>
</comment>
<comment type="caution">
    <text evidence="5">The sequence shown here is derived from an EMBL/GenBank/DDBJ whole genome shotgun (WGS) entry which is preliminary data.</text>
</comment>
<keyword evidence="6" id="KW-1185">Reference proteome</keyword>
<dbReference type="Gene3D" id="3.10.120.10">
    <property type="entry name" value="Cytochrome b5-like heme/steroid binding domain"/>
    <property type="match status" value="1"/>
</dbReference>
<dbReference type="Proteomes" id="UP000664859">
    <property type="component" value="Unassembled WGS sequence"/>
</dbReference>
<evidence type="ECO:0000256" key="2">
    <source>
        <dbReference type="SAM" id="MobiDB-lite"/>
    </source>
</evidence>
<dbReference type="SMART" id="SM01117">
    <property type="entry name" value="Cyt-b5"/>
    <property type="match status" value="1"/>
</dbReference>
<feature type="chain" id="PRO_5032895864" evidence="3">
    <location>
        <begin position="25"/>
        <end position="153"/>
    </location>
</feature>
<dbReference type="PROSITE" id="PS51257">
    <property type="entry name" value="PROKAR_LIPOPROTEIN"/>
    <property type="match status" value="1"/>
</dbReference>
<dbReference type="AlphaFoldDB" id="A0A835Z3V0"/>
<dbReference type="InterPro" id="IPR050577">
    <property type="entry name" value="MAPR/NEUFC/NENF-like"/>
</dbReference>